<dbReference type="Proteomes" id="UP000800041">
    <property type="component" value="Unassembled WGS sequence"/>
</dbReference>
<evidence type="ECO:0000313" key="2">
    <source>
        <dbReference type="Proteomes" id="UP000800041"/>
    </source>
</evidence>
<gene>
    <name evidence="1" type="ORF">K402DRAFT_236908</name>
</gene>
<protein>
    <submittedName>
        <fullName evidence="1">Uncharacterized protein</fullName>
    </submittedName>
</protein>
<evidence type="ECO:0000313" key="1">
    <source>
        <dbReference type="EMBL" id="KAF1981395.1"/>
    </source>
</evidence>
<proteinExistence type="predicted"/>
<organism evidence="1 2">
    <name type="scientific">Aulographum hederae CBS 113979</name>
    <dbReference type="NCBI Taxonomy" id="1176131"/>
    <lineage>
        <taxon>Eukaryota</taxon>
        <taxon>Fungi</taxon>
        <taxon>Dikarya</taxon>
        <taxon>Ascomycota</taxon>
        <taxon>Pezizomycotina</taxon>
        <taxon>Dothideomycetes</taxon>
        <taxon>Pleosporomycetidae</taxon>
        <taxon>Aulographales</taxon>
        <taxon>Aulographaceae</taxon>
    </lineage>
</organism>
<sequence length="65" mass="7276">MEAENGHWERALGMRNGCGTGMTRKIVVIELLNYPQTPTGLLRHPRLFEAHVLQQVVLLPLDASP</sequence>
<keyword evidence="2" id="KW-1185">Reference proteome</keyword>
<reference evidence="1" key="1">
    <citation type="journal article" date="2020" name="Stud. Mycol.">
        <title>101 Dothideomycetes genomes: a test case for predicting lifestyles and emergence of pathogens.</title>
        <authorList>
            <person name="Haridas S."/>
            <person name="Albert R."/>
            <person name="Binder M."/>
            <person name="Bloem J."/>
            <person name="Labutti K."/>
            <person name="Salamov A."/>
            <person name="Andreopoulos B."/>
            <person name="Baker S."/>
            <person name="Barry K."/>
            <person name="Bills G."/>
            <person name="Bluhm B."/>
            <person name="Cannon C."/>
            <person name="Castanera R."/>
            <person name="Culley D."/>
            <person name="Daum C."/>
            <person name="Ezra D."/>
            <person name="Gonzalez J."/>
            <person name="Henrissat B."/>
            <person name="Kuo A."/>
            <person name="Liang C."/>
            <person name="Lipzen A."/>
            <person name="Lutzoni F."/>
            <person name="Magnuson J."/>
            <person name="Mondo S."/>
            <person name="Nolan M."/>
            <person name="Ohm R."/>
            <person name="Pangilinan J."/>
            <person name="Park H.-J."/>
            <person name="Ramirez L."/>
            <person name="Alfaro M."/>
            <person name="Sun H."/>
            <person name="Tritt A."/>
            <person name="Yoshinaga Y."/>
            <person name="Zwiers L.-H."/>
            <person name="Turgeon B."/>
            <person name="Goodwin S."/>
            <person name="Spatafora J."/>
            <person name="Crous P."/>
            <person name="Grigoriev I."/>
        </authorList>
    </citation>
    <scope>NUCLEOTIDE SEQUENCE</scope>
    <source>
        <strain evidence="1">CBS 113979</strain>
    </source>
</reference>
<accession>A0A6G1GKC7</accession>
<dbReference type="EMBL" id="ML977200">
    <property type="protein sequence ID" value="KAF1981395.1"/>
    <property type="molecule type" value="Genomic_DNA"/>
</dbReference>
<dbReference type="AlphaFoldDB" id="A0A6G1GKC7"/>
<name>A0A6G1GKC7_9PEZI</name>